<accession>A0A6J1H3U3</accession>
<dbReference type="GeneID" id="111460173"/>
<dbReference type="RefSeq" id="XP_022959071.1">
    <property type="nucleotide sequence ID" value="XM_023103303.1"/>
</dbReference>
<evidence type="ECO:0000313" key="1">
    <source>
        <dbReference type="Proteomes" id="UP000504609"/>
    </source>
</evidence>
<dbReference type="Proteomes" id="UP000504609">
    <property type="component" value="Unplaced"/>
</dbReference>
<keyword evidence="1" id="KW-1185">Reference proteome</keyword>
<evidence type="ECO:0000313" key="2">
    <source>
        <dbReference type="RefSeq" id="XP_022959071.1"/>
    </source>
</evidence>
<dbReference type="KEGG" id="cmos:111460173"/>
<sequence>MFTIHVDTVYDLRLAVLPLATLCDEADIKCSREKLSIIVVSSPYPFVASLRMLPTFFTSFQLHADGDNFEEHRFKFLLQLFATNISNMYSEDLSMTIYIGGNQRLAPLKFEDPHTGYLQYSALVLSHAQNIDISPIDYGVFVAIRSTEFINIVSDLVILPDELVSITLTETEVKFDALTGQVTFTTENKDCIIGGVKEGKVFYFIITLHPVYFFFHISYTSKFVWIFKTVSSRNLLSCCTGLHASYLVCY</sequence>
<protein>
    <submittedName>
        <fullName evidence="2">Uncharacterized protein LOC111460173</fullName>
    </submittedName>
</protein>
<dbReference type="Gene3D" id="3.70.10.10">
    <property type="match status" value="1"/>
</dbReference>
<proteinExistence type="predicted"/>
<reference evidence="2" key="1">
    <citation type="submission" date="2025-08" db="UniProtKB">
        <authorList>
            <consortium name="RefSeq"/>
        </authorList>
    </citation>
    <scope>IDENTIFICATION</scope>
    <source>
        <tissue evidence="2">Young leaves</tissue>
    </source>
</reference>
<organism evidence="1 2">
    <name type="scientific">Cucurbita moschata</name>
    <name type="common">Winter crookneck squash</name>
    <name type="synonym">Cucurbita pepo var. moschata</name>
    <dbReference type="NCBI Taxonomy" id="3662"/>
    <lineage>
        <taxon>Eukaryota</taxon>
        <taxon>Viridiplantae</taxon>
        <taxon>Streptophyta</taxon>
        <taxon>Embryophyta</taxon>
        <taxon>Tracheophyta</taxon>
        <taxon>Spermatophyta</taxon>
        <taxon>Magnoliopsida</taxon>
        <taxon>eudicotyledons</taxon>
        <taxon>Gunneridae</taxon>
        <taxon>Pentapetalae</taxon>
        <taxon>rosids</taxon>
        <taxon>fabids</taxon>
        <taxon>Cucurbitales</taxon>
        <taxon>Cucurbitaceae</taxon>
        <taxon>Cucurbiteae</taxon>
        <taxon>Cucurbita</taxon>
    </lineage>
</organism>
<dbReference type="AlphaFoldDB" id="A0A6J1H3U3"/>
<gene>
    <name evidence="2" type="primary">LOC111460173</name>
</gene>
<name>A0A6J1H3U3_CUCMO</name>